<protein>
    <submittedName>
        <fullName evidence="1">Uncharacterized protein</fullName>
    </submittedName>
</protein>
<dbReference type="AlphaFoldDB" id="A0A224Y6R4"/>
<dbReference type="EMBL" id="GFPF01002142">
    <property type="protein sequence ID" value="MAA13288.1"/>
    <property type="molecule type" value="Transcribed_RNA"/>
</dbReference>
<reference evidence="1" key="1">
    <citation type="journal article" date="2017" name="Parasit. Vectors">
        <title>Sialotranscriptomics of Rhipicephalus zambeziensis reveals intricate expression profiles of secretory proteins and suggests tight temporal transcriptional regulation during blood-feeding.</title>
        <authorList>
            <person name="de Castro M.H."/>
            <person name="de Klerk D."/>
            <person name="Pienaar R."/>
            <person name="Rees D.J.G."/>
            <person name="Mans B.J."/>
        </authorList>
    </citation>
    <scope>NUCLEOTIDE SEQUENCE</scope>
    <source>
        <tissue evidence="1">Salivary glands</tissue>
    </source>
</reference>
<evidence type="ECO:0000313" key="1">
    <source>
        <dbReference type="EMBL" id="MAA13288.1"/>
    </source>
</evidence>
<proteinExistence type="predicted"/>
<organism evidence="1">
    <name type="scientific">Rhipicephalus zambeziensis</name>
    <dbReference type="NCBI Taxonomy" id="60191"/>
    <lineage>
        <taxon>Eukaryota</taxon>
        <taxon>Metazoa</taxon>
        <taxon>Ecdysozoa</taxon>
        <taxon>Arthropoda</taxon>
        <taxon>Chelicerata</taxon>
        <taxon>Arachnida</taxon>
        <taxon>Acari</taxon>
        <taxon>Parasitiformes</taxon>
        <taxon>Ixodida</taxon>
        <taxon>Ixodoidea</taxon>
        <taxon>Ixodidae</taxon>
        <taxon>Rhipicephalinae</taxon>
        <taxon>Rhipicephalus</taxon>
        <taxon>Rhipicephalus</taxon>
    </lineage>
</organism>
<sequence>MSVFSVVCSSFLTKSALPYATGCLIVCCVRSRSGAGARSSASDIINRNLLYCSKPRGLLRRMCKSELLFATVNELIKQGELIAAAHVATIPPLLRSACACASHCVCVS</sequence>
<name>A0A224Y6R4_9ACAR</name>
<accession>A0A224Y6R4</accession>